<feature type="chain" id="PRO_5016795671" evidence="8">
    <location>
        <begin position="21"/>
        <end position="145"/>
    </location>
</feature>
<feature type="binding site" description="axial binding residue" evidence="6">
    <location>
        <position position="137"/>
    </location>
    <ligand>
        <name>heme c</name>
        <dbReference type="ChEBI" id="CHEBI:61717"/>
    </ligand>
    <ligandPart>
        <name>Fe</name>
        <dbReference type="ChEBI" id="CHEBI:18248"/>
    </ligandPart>
</feature>
<evidence type="ECO:0000256" key="7">
    <source>
        <dbReference type="PIRSR" id="PIRSR000027-2"/>
    </source>
</evidence>
<dbReference type="InterPro" id="IPR012127">
    <property type="entry name" value="Cyt_c_prime"/>
</dbReference>
<gene>
    <name evidence="9" type="ORF">DES45_102239</name>
</gene>
<keyword evidence="8" id="KW-0732">Signal</keyword>
<evidence type="ECO:0000256" key="3">
    <source>
        <dbReference type="ARBA" id="ARBA00022723"/>
    </source>
</evidence>
<dbReference type="InterPro" id="IPR002321">
    <property type="entry name" value="Cyt_c_II"/>
</dbReference>
<evidence type="ECO:0000313" key="10">
    <source>
        <dbReference type="Proteomes" id="UP000254925"/>
    </source>
</evidence>
<dbReference type="EMBL" id="QQBB01000002">
    <property type="protein sequence ID" value="RDI60851.1"/>
    <property type="molecule type" value="Genomic_DNA"/>
</dbReference>
<protein>
    <submittedName>
        <fullName evidence="9">Cytochrome c556</fullName>
    </submittedName>
</protein>
<dbReference type="OrthoDB" id="9811729at2"/>
<feature type="binding site" description="covalent" evidence="7">
    <location>
        <position position="133"/>
    </location>
    <ligand>
        <name>heme c</name>
        <dbReference type="ChEBI" id="CHEBI:61717"/>
    </ligand>
</feature>
<dbReference type="InterPro" id="IPR010980">
    <property type="entry name" value="Cyt_c/b562"/>
</dbReference>
<comment type="PTM">
    <text evidence="7">Binds 1 heme group per subunit.</text>
</comment>
<evidence type="ECO:0000256" key="1">
    <source>
        <dbReference type="ARBA" id="ARBA00022448"/>
    </source>
</evidence>
<dbReference type="PROSITE" id="PS51009">
    <property type="entry name" value="CYTCII"/>
    <property type="match status" value="1"/>
</dbReference>
<name>A0A370HSD4_9HYPH</name>
<evidence type="ECO:0000313" key="9">
    <source>
        <dbReference type="EMBL" id="RDI60851.1"/>
    </source>
</evidence>
<evidence type="ECO:0000256" key="6">
    <source>
        <dbReference type="PIRSR" id="PIRSR000027-1"/>
    </source>
</evidence>
<dbReference type="GO" id="GO:0022900">
    <property type="term" value="P:electron transport chain"/>
    <property type="evidence" value="ECO:0007669"/>
    <property type="project" value="InterPro"/>
</dbReference>
<organism evidence="9 10">
    <name type="scientific">Microvirga subterranea</name>
    <dbReference type="NCBI Taxonomy" id="186651"/>
    <lineage>
        <taxon>Bacteria</taxon>
        <taxon>Pseudomonadati</taxon>
        <taxon>Pseudomonadota</taxon>
        <taxon>Alphaproteobacteria</taxon>
        <taxon>Hyphomicrobiales</taxon>
        <taxon>Methylobacteriaceae</taxon>
        <taxon>Microvirga</taxon>
    </lineage>
</organism>
<dbReference type="Pfam" id="PF01322">
    <property type="entry name" value="Cytochrom_C_2"/>
    <property type="match status" value="1"/>
</dbReference>
<feature type="signal peptide" evidence="8">
    <location>
        <begin position="1"/>
        <end position="20"/>
    </location>
</feature>
<evidence type="ECO:0000256" key="5">
    <source>
        <dbReference type="ARBA" id="ARBA00023004"/>
    </source>
</evidence>
<feature type="binding site" description="covalent" evidence="7">
    <location>
        <position position="136"/>
    </location>
    <ligand>
        <name>heme c</name>
        <dbReference type="ChEBI" id="CHEBI:61717"/>
    </ligand>
</feature>
<keyword evidence="4" id="KW-0249">Electron transport</keyword>
<keyword evidence="1" id="KW-0813">Transport</keyword>
<dbReference type="GO" id="GO:0005506">
    <property type="term" value="F:iron ion binding"/>
    <property type="evidence" value="ECO:0007669"/>
    <property type="project" value="InterPro"/>
</dbReference>
<dbReference type="GO" id="GO:0009055">
    <property type="term" value="F:electron transfer activity"/>
    <property type="evidence" value="ECO:0007669"/>
    <property type="project" value="InterPro"/>
</dbReference>
<dbReference type="PIRSF" id="PIRSF000027">
    <property type="entry name" value="Cytc_c_prime"/>
    <property type="match status" value="1"/>
</dbReference>
<evidence type="ECO:0000256" key="8">
    <source>
        <dbReference type="SAM" id="SignalP"/>
    </source>
</evidence>
<keyword evidence="3 6" id="KW-0479">Metal-binding</keyword>
<accession>A0A370HSD4</accession>
<keyword evidence="2 7" id="KW-0349">Heme</keyword>
<sequence length="145" mass="15744">MKRTIVVASLLALGVSAAIAQSNVVEQRQNLMKEMAAQTRPIGGMLRGQEAFDLAKVQSGLKVFAENPKKAASLFPESSKDAPKTEALPTIWENKAKFDSIMTKLSQDAQTAMASIKDEATFKAEMPKVLQNCGGCHNDFRKKSS</sequence>
<evidence type="ECO:0000256" key="4">
    <source>
        <dbReference type="ARBA" id="ARBA00022982"/>
    </source>
</evidence>
<keyword evidence="5 6" id="KW-0408">Iron</keyword>
<dbReference type="Proteomes" id="UP000254925">
    <property type="component" value="Unassembled WGS sequence"/>
</dbReference>
<comment type="caution">
    <text evidence="9">The sequence shown here is derived from an EMBL/GenBank/DDBJ whole genome shotgun (WGS) entry which is preliminary data.</text>
</comment>
<dbReference type="GO" id="GO:0020037">
    <property type="term" value="F:heme binding"/>
    <property type="evidence" value="ECO:0007669"/>
    <property type="project" value="InterPro"/>
</dbReference>
<evidence type="ECO:0000256" key="2">
    <source>
        <dbReference type="ARBA" id="ARBA00022617"/>
    </source>
</evidence>
<reference evidence="9 10" key="1">
    <citation type="submission" date="2018-07" db="EMBL/GenBank/DDBJ databases">
        <title>Genomic Encyclopedia of Type Strains, Phase IV (KMG-IV): sequencing the most valuable type-strain genomes for metagenomic binning, comparative biology and taxonomic classification.</title>
        <authorList>
            <person name="Goeker M."/>
        </authorList>
    </citation>
    <scope>NUCLEOTIDE SEQUENCE [LARGE SCALE GENOMIC DNA]</scope>
    <source>
        <strain evidence="9 10">DSM 14364</strain>
    </source>
</reference>
<proteinExistence type="predicted"/>
<dbReference type="Gene3D" id="1.20.120.10">
    <property type="entry name" value="Cytochrome c/b562"/>
    <property type="match status" value="1"/>
</dbReference>
<dbReference type="RefSeq" id="WP_114769059.1">
    <property type="nucleotide sequence ID" value="NZ_QQBB01000002.1"/>
</dbReference>
<dbReference type="SUPFAM" id="SSF47175">
    <property type="entry name" value="Cytochromes"/>
    <property type="match status" value="1"/>
</dbReference>
<dbReference type="AlphaFoldDB" id="A0A370HSD4"/>
<keyword evidence="10" id="KW-1185">Reference proteome</keyword>
<dbReference type="GO" id="GO:0042597">
    <property type="term" value="C:periplasmic space"/>
    <property type="evidence" value="ECO:0007669"/>
    <property type="project" value="InterPro"/>
</dbReference>